<gene>
    <name evidence="3" type="ORF">ACFPEL_15265</name>
</gene>
<name>A0ABV9RKD1_9PSEU</name>
<dbReference type="InterPro" id="IPR028087">
    <property type="entry name" value="Tad_N"/>
</dbReference>
<keyword evidence="1" id="KW-1133">Transmembrane helix</keyword>
<dbReference type="EMBL" id="JBHSIM010000034">
    <property type="protein sequence ID" value="MFC4833773.1"/>
    <property type="molecule type" value="Genomic_DNA"/>
</dbReference>
<keyword evidence="4" id="KW-1185">Reference proteome</keyword>
<evidence type="ECO:0000313" key="3">
    <source>
        <dbReference type="EMBL" id="MFC4833773.1"/>
    </source>
</evidence>
<feature type="transmembrane region" description="Helical" evidence="1">
    <location>
        <begin position="15"/>
        <end position="35"/>
    </location>
</feature>
<protein>
    <submittedName>
        <fullName evidence="3">Rv3654c family TadE-like protein</fullName>
    </submittedName>
</protein>
<dbReference type="InterPro" id="IPR021202">
    <property type="entry name" value="Rv3654c-like"/>
</dbReference>
<sequence length="136" mass="12919">MSGTVGGREPLDAGYATVFAAAAIGVLVCLLGLGLQVGAAVLARHGAETAADLAALAGAREAVRGADVACARATEVAAGNGARLVACSVEGWTVIVVAERSCGCMPSVSGAASGRARAGPVASDGTPSGVLVVSGA</sequence>
<accession>A0ABV9RKD1</accession>
<reference evidence="4" key="1">
    <citation type="journal article" date="2019" name="Int. J. Syst. Evol. Microbiol.">
        <title>The Global Catalogue of Microorganisms (GCM) 10K type strain sequencing project: providing services to taxonomists for standard genome sequencing and annotation.</title>
        <authorList>
            <consortium name="The Broad Institute Genomics Platform"/>
            <consortium name="The Broad Institute Genome Sequencing Center for Infectious Disease"/>
            <person name="Wu L."/>
            <person name="Ma J."/>
        </authorList>
    </citation>
    <scope>NUCLEOTIDE SEQUENCE [LARGE SCALE GENOMIC DNA]</scope>
    <source>
        <strain evidence="4">CCUG 50347</strain>
    </source>
</reference>
<dbReference type="RefSeq" id="WP_274188625.1">
    <property type="nucleotide sequence ID" value="NZ_BAABHN010000034.1"/>
</dbReference>
<evidence type="ECO:0000259" key="2">
    <source>
        <dbReference type="Pfam" id="PF13400"/>
    </source>
</evidence>
<dbReference type="Pfam" id="PF13400">
    <property type="entry name" value="Tad"/>
    <property type="match status" value="1"/>
</dbReference>
<keyword evidence="1" id="KW-0812">Transmembrane</keyword>
<proteinExistence type="predicted"/>
<keyword evidence="1" id="KW-0472">Membrane</keyword>
<dbReference type="NCBIfam" id="TIGR03816">
    <property type="entry name" value="tadE_like_DECH"/>
    <property type="match status" value="1"/>
</dbReference>
<evidence type="ECO:0000313" key="4">
    <source>
        <dbReference type="Proteomes" id="UP001595909"/>
    </source>
</evidence>
<comment type="caution">
    <text evidence="3">The sequence shown here is derived from an EMBL/GenBank/DDBJ whole genome shotgun (WGS) entry which is preliminary data.</text>
</comment>
<evidence type="ECO:0000256" key="1">
    <source>
        <dbReference type="SAM" id="Phobius"/>
    </source>
</evidence>
<dbReference type="Proteomes" id="UP001595909">
    <property type="component" value="Unassembled WGS sequence"/>
</dbReference>
<feature type="domain" description="Putative Flp pilus-assembly TadG-like N-terminal" evidence="2">
    <location>
        <begin position="14"/>
        <end position="60"/>
    </location>
</feature>
<organism evidence="3 4">
    <name type="scientific">Actinomycetospora chibensis</name>
    <dbReference type="NCBI Taxonomy" id="663606"/>
    <lineage>
        <taxon>Bacteria</taxon>
        <taxon>Bacillati</taxon>
        <taxon>Actinomycetota</taxon>
        <taxon>Actinomycetes</taxon>
        <taxon>Pseudonocardiales</taxon>
        <taxon>Pseudonocardiaceae</taxon>
        <taxon>Actinomycetospora</taxon>
    </lineage>
</organism>